<keyword evidence="2" id="KW-0812">Transmembrane</keyword>
<proteinExistence type="predicted"/>
<feature type="region of interest" description="Disordered" evidence="1">
    <location>
        <begin position="187"/>
        <end position="210"/>
    </location>
</feature>
<comment type="caution">
    <text evidence="3">The sequence shown here is derived from an EMBL/GenBank/DDBJ whole genome shotgun (WGS) entry which is preliminary data.</text>
</comment>
<name>A0ABT4U4L1_9ACTN</name>
<feature type="transmembrane region" description="Helical" evidence="2">
    <location>
        <begin position="39"/>
        <end position="57"/>
    </location>
</feature>
<keyword evidence="2" id="KW-1133">Transmembrane helix</keyword>
<organism evidence="3 4">
    <name type="scientific">Nocardiopsis endophytica</name>
    <dbReference type="NCBI Taxonomy" id="3018445"/>
    <lineage>
        <taxon>Bacteria</taxon>
        <taxon>Bacillati</taxon>
        <taxon>Actinomycetota</taxon>
        <taxon>Actinomycetes</taxon>
        <taxon>Streptosporangiales</taxon>
        <taxon>Nocardiopsidaceae</taxon>
        <taxon>Nocardiopsis</taxon>
    </lineage>
</organism>
<gene>
    <name evidence="3" type="ORF">O4J56_14600</name>
</gene>
<feature type="transmembrane region" description="Helical" evidence="2">
    <location>
        <begin position="63"/>
        <end position="85"/>
    </location>
</feature>
<keyword evidence="4" id="KW-1185">Reference proteome</keyword>
<evidence type="ECO:0000256" key="2">
    <source>
        <dbReference type="SAM" id="Phobius"/>
    </source>
</evidence>
<dbReference type="Proteomes" id="UP001527866">
    <property type="component" value="Unassembled WGS sequence"/>
</dbReference>
<reference evidence="3 4" key="1">
    <citation type="submission" date="2023-01" db="EMBL/GenBank/DDBJ databases">
        <title>Draft genome sequence of Nocardiopsis sp. RSe5-2 isolated from halophytes.</title>
        <authorList>
            <person name="Duangmal K."/>
            <person name="Chantavorakit T."/>
        </authorList>
    </citation>
    <scope>NUCLEOTIDE SEQUENCE [LARGE SCALE GENOMIC DNA]</scope>
    <source>
        <strain evidence="3 4">RSe5-2</strain>
    </source>
</reference>
<dbReference type="RefSeq" id="WP_270686321.1">
    <property type="nucleotide sequence ID" value="NZ_JAQFWQ010000037.1"/>
</dbReference>
<evidence type="ECO:0000256" key="1">
    <source>
        <dbReference type="SAM" id="MobiDB-lite"/>
    </source>
</evidence>
<protein>
    <submittedName>
        <fullName evidence="3">Phage holin family protein</fullName>
    </submittedName>
</protein>
<evidence type="ECO:0000313" key="4">
    <source>
        <dbReference type="Proteomes" id="UP001527866"/>
    </source>
</evidence>
<feature type="compositionally biased region" description="Basic and acidic residues" evidence="1">
    <location>
        <begin position="190"/>
        <end position="202"/>
    </location>
</feature>
<sequence length="210" mass="23014">MSGAQPGSQQKSYKEIKARIEADNPTWHHFHRRAQINKWVLAAVGLFAVGFVAGGLADGWESWVSFAWAAGFGAVAALVLGFLGYRASSVTVHLERPKRRFNVTNGFNATVRIPLGGIAYIGKAEFTRKDLFRLTRLRLLNESGPGLEIVANDGKYVTISTTEGDAIIKAALESGMNPNAVRIPFPENAVNEKWRDTRREQRPAPGRPAA</sequence>
<keyword evidence="2" id="KW-0472">Membrane</keyword>
<accession>A0ABT4U4L1</accession>
<dbReference type="EMBL" id="JAQFWQ010000037">
    <property type="protein sequence ID" value="MDA2811870.1"/>
    <property type="molecule type" value="Genomic_DNA"/>
</dbReference>
<evidence type="ECO:0000313" key="3">
    <source>
        <dbReference type="EMBL" id="MDA2811870.1"/>
    </source>
</evidence>